<dbReference type="PROSITE" id="PS51782">
    <property type="entry name" value="LYSM"/>
    <property type="match status" value="1"/>
</dbReference>
<dbReference type="InterPro" id="IPR036779">
    <property type="entry name" value="LysM_dom_sf"/>
</dbReference>
<keyword evidence="2" id="KW-0732">Signal</keyword>
<name>A0A9W8U988_9HYPO</name>
<dbReference type="OrthoDB" id="1193027at2759"/>
<dbReference type="Gene3D" id="3.10.350.10">
    <property type="entry name" value="LysM domain"/>
    <property type="match status" value="1"/>
</dbReference>
<evidence type="ECO:0000313" key="4">
    <source>
        <dbReference type="EMBL" id="KAJ4011859.1"/>
    </source>
</evidence>
<keyword evidence="5" id="KW-1185">Reference proteome</keyword>
<comment type="caution">
    <text evidence="4">The sequence shown here is derived from an EMBL/GenBank/DDBJ whole genome shotgun (WGS) entry which is preliminary data.</text>
</comment>
<proteinExistence type="inferred from homology"/>
<reference evidence="4" key="1">
    <citation type="submission" date="2022-10" db="EMBL/GenBank/DDBJ databases">
        <title>Fusarium specimens isolated from Avocado Roots.</title>
        <authorList>
            <person name="Stajich J."/>
            <person name="Roper C."/>
            <person name="Heimlech-Rivalta G."/>
        </authorList>
    </citation>
    <scope>NUCLEOTIDE SEQUENCE</scope>
    <source>
        <strain evidence="4">CF00143</strain>
    </source>
</reference>
<dbReference type="EMBL" id="JAPDHF010000010">
    <property type="protein sequence ID" value="KAJ4011859.1"/>
    <property type="molecule type" value="Genomic_DNA"/>
</dbReference>
<feature type="chain" id="PRO_5040880443" description="LysM domain-containing protein" evidence="2">
    <location>
        <begin position="20"/>
        <end position="147"/>
    </location>
</feature>
<feature type="signal peptide" evidence="2">
    <location>
        <begin position="1"/>
        <end position="19"/>
    </location>
</feature>
<dbReference type="AlphaFoldDB" id="A0A9W8U988"/>
<evidence type="ECO:0000313" key="5">
    <source>
        <dbReference type="Proteomes" id="UP001152130"/>
    </source>
</evidence>
<gene>
    <name evidence="4" type="ORF">NW766_007159</name>
</gene>
<evidence type="ECO:0000259" key="3">
    <source>
        <dbReference type="PROSITE" id="PS51782"/>
    </source>
</evidence>
<evidence type="ECO:0000256" key="1">
    <source>
        <dbReference type="ARBA" id="ARBA00044955"/>
    </source>
</evidence>
<dbReference type="Proteomes" id="UP001152130">
    <property type="component" value="Unassembled WGS sequence"/>
</dbReference>
<feature type="domain" description="LysM" evidence="3">
    <location>
        <begin position="44"/>
        <end position="92"/>
    </location>
</feature>
<protein>
    <recommendedName>
        <fullName evidence="3">LysM domain-containing protein</fullName>
    </recommendedName>
</protein>
<comment type="similarity">
    <text evidence="1">Belongs to the secreted LysM effector family.</text>
</comment>
<accession>A0A9W8U988</accession>
<evidence type="ECO:0000256" key="2">
    <source>
        <dbReference type="SAM" id="SignalP"/>
    </source>
</evidence>
<organism evidence="4 5">
    <name type="scientific">Fusarium irregulare</name>
    <dbReference type="NCBI Taxonomy" id="2494466"/>
    <lineage>
        <taxon>Eukaryota</taxon>
        <taxon>Fungi</taxon>
        <taxon>Dikarya</taxon>
        <taxon>Ascomycota</taxon>
        <taxon>Pezizomycotina</taxon>
        <taxon>Sordariomycetes</taxon>
        <taxon>Hypocreomycetidae</taxon>
        <taxon>Hypocreales</taxon>
        <taxon>Nectriaceae</taxon>
        <taxon>Fusarium</taxon>
        <taxon>Fusarium incarnatum-equiseti species complex</taxon>
    </lineage>
</organism>
<sequence length="147" mass="16391">MIPSWVLLFSLSLIAPTLAKDECQPETWRMAALSSSGSINCRMSEVSGAKVDAKTCATLAKKWDISVEKFYQLNPRLEDSCENVRPKIRYCVDGFVEPLRAYDGMCGPQNKNATCVGTDKQCCNKKTWTCGDTEEDCTVNCYEGNCY</sequence>
<dbReference type="InterPro" id="IPR018392">
    <property type="entry name" value="LysM"/>
</dbReference>